<dbReference type="InterPro" id="IPR005186">
    <property type="entry name" value="FlaG"/>
</dbReference>
<accession>N6ZTP7</accession>
<dbReference type="EMBL" id="AMXF01000035">
    <property type="protein sequence ID" value="ENO97728.1"/>
    <property type="molecule type" value="Genomic_DNA"/>
</dbReference>
<evidence type="ECO:0000313" key="3">
    <source>
        <dbReference type="Proteomes" id="UP000013047"/>
    </source>
</evidence>
<keyword evidence="2" id="KW-0282">Flagellum</keyword>
<dbReference type="Proteomes" id="UP000013047">
    <property type="component" value="Unassembled WGS sequence"/>
</dbReference>
<dbReference type="AlphaFoldDB" id="N6ZTP7"/>
<sequence length="136" mass="14578">MSIQNIPSSGAAMDAQFARMAGQQAVTPQRAGASDTPPEAAAVNELRSTQRPEKAGNQAAEPDRETLLQAVEDVRKAIEPVAQNLLFSIDDDTGRTIVKVVDAQTDEVIRQMPSEEVLAISKAIDKLKGVLIQQKA</sequence>
<protein>
    <submittedName>
        <fullName evidence="2">Flagellar protein</fullName>
    </submittedName>
</protein>
<keyword evidence="2" id="KW-0969">Cilium</keyword>
<keyword evidence="2" id="KW-0966">Cell projection</keyword>
<comment type="caution">
    <text evidence="2">The sequence shown here is derived from an EMBL/GenBank/DDBJ whole genome shotgun (WGS) entry which is preliminary data.</text>
</comment>
<dbReference type="SUPFAM" id="SSF160214">
    <property type="entry name" value="FlaG-like"/>
    <property type="match status" value="1"/>
</dbReference>
<feature type="region of interest" description="Disordered" evidence="1">
    <location>
        <begin position="1"/>
        <end position="64"/>
    </location>
</feature>
<organism evidence="2 3">
    <name type="scientific">Thauera phenylacetica B4P</name>
    <dbReference type="NCBI Taxonomy" id="1234382"/>
    <lineage>
        <taxon>Bacteria</taxon>
        <taxon>Pseudomonadati</taxon>
        <taxon>Pseudomonadota</taxon>
        <taxon>Betaproteobacteria</taxon>
        <taxon>Rhodocyclales</taxon>
        <taxon>Zoogloeaceae</taxon>
        <taxon>Thauera</taxon>
    </lineage>
</organism>
<dbReference type="PANTHER" id="PTHR37166:SF1">
    <property type="entry name" value="PROTEIN FLAG"/>
    <property type="match status" value="1"/>
</dbReference>
<dbReference type="Pfam" id="PF03646">
    <property type="entry name" value="FlaG"/>
    <property type="match status" value="1"/>
</dbReference>
<dbReference type="RefSeq" id="WP_004359567.1">
    <property type="nucleotide sequence ID" value="NZ_AMXF01000035.1"/>
</dbReference>
<evidence type="ECO:0000256" key="1">
    <source>
        <dbReference type="SAM" id="MobiDB-lite"/>
    </source>
</evidence>
<dbReference type="PANTHER" id="PTHR37166">
    <property type="entry name" value="PROTEIN FLAG"/>
    <property type="match status" value="1"/>
</dbReference>
<evidence type="ECO:0000313" key="2">
    <source>
        <dbReference type="EMBL" id="ENO97728.1"/>
    </source>
</evidence>
<name>N6ZTP7_9RHOO</name>
<proteinExistence type="predicted"/>
<dbReference type="OrthoDB" id="8565152at2"/>
<reference evidence="2 3" key="1">
    <citation type="submission" date="2012-09" db="EMBL/GenBank/DDBJ databases">
        <title>Draft Genome Sequences of 6 Strains from Genus Thauera.</title>
        <authorList>
            <person name="Liu B."/>
            <person name="Shapleigh J.P."/>
            <person name="Frostegard A.H."/>
        </authorList>
    </citation>
    <scope>NUCLEOTIDE SEQUENCE [LARGE SCALE GENOMIC DNA]</scope>
    <source>
        <strain evidence="2 3">B4P</strain>
    </source>
</reference>
<dbReference type="InterPro" id="IPR035924">
    <property type="entry name" value="FlaG-like_sf"/>
</dbReference>
<keyword evidence="3" id="KW-1185">Reference proteome</keyword>
<dbReference type="Gene3D" id="3.30.160.170">
    <property type="entry name" value="FlaG-like"/>
    <property type="match status" value="1"/>
</dbReference>
<gene>
    <name evidence="2" type="ORF">C667_07506</name>
</gene>